<reference evidence="2" key="1">
    <citation type="journal article" date="2019" name="Int. J. Syst. Evol. Microbiol.">
        <title>The Global Catalogue of Microorganisms (GCM) 10K type strain sequencing project: providing services to taxonomists for standard genome sequencing and annotation.</title>
        <authorList>
            <consortium name="The Broad Institute Genomics Platform"/>
            <consortium name="The Broad Institute Genome Sequencing Center for Infectious Disease"/>
            <person name="Wu L."/>
            <person name="Ma J."/>
        </authorList>
    </citation>
    <scope>NUCLEOTIDE SEQUENCE [LARGE SCALE GENOMIC DNA]</scope>
    <source>
        <strain evidence="2">JCM 16924</strain>
    </source>
</reference>
<accession>A0ABP7RFI9</accession>
<evidence type="ECO:0000313" key="2">
    <source>
        <dbReference type="Proteomes" id="UP001500456"/>
    </source>
</evidence>
<proteinExistence type="predicted"/>
<sequence length="60" mass="6631">MRPAGPHESGPGSEHFPGAEITGVRAELSVCSPFLFPLVDFEIELRFISLEVLTMSDQRE</sequence>
<gene>
    <name evidence="1" type="ORF">GCM10022232_37140</name>
</gene>
<name>A0ABP7RFI9_9ACTN</name>
<dbReference type="EMBL" id="BAAAZX010000009">
    <property type="protein sequence ID" value="GAA3996779.1"/>
    <property type="molecule type" value="Genomic_DNA"/>
</dbReference>
<evidence type="ECO:0000313" key="1">
    <source>
        <dbReference type="EMBL" id="GAA3996779.1"/>
    </source>
</evidence>
<protein>
    <submittedName>
        <fullName evidence="1">Uncharacterized protein</fullName>
    </submittedName>
</protein>
<organism evidence="1 2">
    <name type="scientific">Streptomyces plumbiresistens</name>
    <dbReference type="NCBI Taxonomy" id="511811"/>
    <lineage>
        <taxon>Bacteria</taxon>
        <taxon>Bacillati</taxon>
        <taxon>Actinomycetota</taxon>
        <taxon>Actinomycetes</taxon>
        <taxon>Kitasatosporales</taxon>
        <taxon>Streptomycetaceae</taxon>
        <taxon>Streptomyces</taxon>
    </lineage>
</organism>
<keyword evidence="2" id="KW-1185">Reference proteome</keyword>
<comment type="caution">
    <text evidence="1">The sequence shown here is derived from an EMBL/GenBank/DDBJ whole genome shotgun (WGS) entry which is preliminary data.</text>
</comment>
<dbReference type="Proteomes" id="UP001500456">
    <property type="component" value="Unassembled WGS sequence"/>
</dbReference>